<reference evidence="5" key="1">
    <citation type="journal article" date="2021" name="PeerJ">
        <title>Extensive microbial diversity within the chicken gut microbiome revealed by metagenomics and culture.</title>
        <authorList>
            <person name="Gilroy R."/>
            <person name="Ravi A."/>
            <person name="Getino M."/>
            <person name="Pursley I."/>
            <person name="Horton D.L."/>
            <person name="Alikhan N.F."/>
            <person name="Baker D."/>
            <person name="Gharbi K."/>
            <person name="Hall N."/>
            <person name="Watson M."/>
            <person name="Adriaenssens E.M."/>
            <person name="Foster-Nyarko E."/>
            <person name="Jarju S."/>
            <person name="Secka A."/>
            <person name="Antonio M."/>
            <person name="Oren A."/>
            <person name="Chaudhuri R.R."/>
            <person name="La Ragione R."/>
            <person name="Hildebrand F."/>
            <person name="Pallen M.J."/>
        </authorList>
    </citation>
    <scope>NUCLEOTIDE SEQUENCE</scope>
    <source>
        <strain evidence="5">5933</strain>
    </source>
</reference>
<comment type="subunit">
    <text evidence="3">Homodimer; the beta-strands of each monomer intercalate to form a hydrophobic core, while the alpha-helices form wings that extend away from the core.</text>
</comment>
<dbReference type="GO" id="GO:0005737">
    <property type="term" value="C:cytoplasm"/>
    <property type="evidence" value="ECO:0007669"/>
    <property type="project" value="UniProtKB-SubCell"/>
</dbReference>
<dbReference type="HAMAP" id="MF_00167">
    <property type="entry name" value="CsrA"/>
    <property type="match status" value="1"/>
</dbReference>
<comment type="subcellular location">
    <subcellularLocation>
        <location evidence="3">Cytoplasm</location>
    </subcellularLocation>
</comment>
<reference evidence="5" key="2">
    <citation type="submission" date="2021-04" db="EMBL/GenBank/DDBJ databases">
        <authorList>
            <person name="Gilroy R."/>
        </authorList>
    </citation>
    <scope>NUCLEOTIDE SEQUENCE</scope>
    <source>
        <strain evidence="5">5933</strain>
    </source>
</reference>
<proteinExistence type="inferred from homology"/>
<dbReference type="Proteomes" id="UP000823918">
    <property type="component" value="Unassembled WGS sequence"/>
</dbReference>
<dbReference type="GO" id="GO:0006402">
    <property type="term" value="P:mRNA catabolic process"/>
    <property type="evidence" value="ECO:0007669"/>
    <property type="project" value="InterPro"/>
</dbReference>
<dbReference type="EMBL" id="DWWA01000029">
    <property type="protein sequence ID" value="HJC72338.1"/>
    <property type="molecule type" value="Genomic_DNA"/>
</dbReference>
<dbReference type="GO" id="GO:0044781">
    <property type="term" value="P:bacterial-type flagellum organization"/>
    <property type="evidence" value="ECO:0007669"/>
    <property type="project" value="UniProtKB-KW"/>
</dbReference>
<evidence type="ECO:0000256" key="2">
    <source>
        <dbReference type="ARBA" id="ARBA00022795"/>
    </source>
</evidence>
<keyword evidence="3" id="KW-0694">RNA-binding</keyword>
<keyword evidence="1 3" id="KW-0678">Repressor</keyword>
<organism evidence="5 6">
    <name type="scientific">Candidatus Ruthenibacterium merdavium</name>
    <dbReference type="NCBI Taxonomy" id="2838752"/>
    <lineage>
        <taxon>Bacteria</taxon>
        <taxon>Bacillati</taxon>
        <taxon>Bacillota</taxon>
        <taxon>Clostridia</taxon>
        <taxon>Eubacteriales</taxon>
        <taxon>Oscillospiraceae</taxon>
        <taxon>Ruthenibacterium</taxon>
    </lineage>
</organism>
<dbReference type="InterPro" id="IPR003751">
    <property type="entry name" value="CsrA"/>
</dbReference>
<dbReference type="Pfam" id="PF02599">
    <property type="entry name" value="CsrA"/>
    <property type="match status" value="1"/>
</dbReference>
<evidence type="ECO:0000256" key="3">
    <source>
        <dbReference type="HAMAP-Rule" id="MF_00167"/>
    </source>
</evidence>
<keyword evidence="3" id="KW-0963">Cytoplasm</keyword>
<evidence type="ECO:0000313" key="5">
    <source>
        <dbReference type="EMBL" id="HJC72338.1"/>
    </source>
</evidence>
<sequence length="90" mass="10029">MLRLNRKKGESIILETPDGHKAQIIVTDFSATQVQLGIEAPKGIGVWREEIYDVVTQNRQAAQKEGSTSAFARQLMAKRSRSKQADSSEQ</sequence>
<feature type="region of interest" description="Disordered" evidence="4">
    <location>
        <begin position="62"/>
        <end position="90"/>
    </location>
</feature>
<comment type="caution">
    <text evidence="5">The sequence shown here is derived from an EMBL/GenBank/DDBJ whole genome shotgun (WGS) entry which is preliminary data.</text>
</comment>
<comment type="function">
    <text evidence="3">A translational regulator that binds mRNA to regulate translation initiation and/or mRNA stability. Usually binds in the 5'-UTR at or near the Shine-Dalgarno sequence preventing ribosome-binding, thus repressing translation. Its main target seems to be the major flagellin gene, while its function is anatagonized by FliW.</text>
</comment>
<accession>A0A9D2Q5J8</accession>
<name>A0A9D2Q5J8_9FIRM</name>
<gene>
    <name evidence="3" type="primary">csrA</name>
    <name evidence="5" type="ORF">H9698_06050</name>
</gene>
<dbReference type="InterPro" id="IPR036107">
    <property type="entry name" value="CsrA_sf"/>
</dbReference>
<evidence type="ECO:0000313" key="6">
    <source>
        <dbReference type="Proteomes" id="UP000823918"/>
    </source>
</evidence>
<protein>
    <recommendedName>
        <fullName evidence="3">Translational regulator CsrA</fullName>
    </recommendedName>
</protein>
<keyword evidence="3" id="KW-0810">Translation regulation</keyword>
<dbReference type="AlphaFoldDB" id="A0A9D2Q5J8"/>
<keyword evidence="2 3" id="KW-1005">Bacterial flagellum biogenesis</keyword>
<dbReference type="SUPFAM" id="SSF117130">
    <property type="entry name" value="CsrA-like"/>
    <property type="match status" value="1"/>
</dbReference>
<dbReference type="Gene3D" id="2.60.40.4380">
    <property type="entry name" value="Translational regulator CsrA"/>
    <property type="match status" value="1"/>
</dbReference>
<evidence type="ECO:0000256" key="1">
    <source>
        <dbReference type="ARBA" id="ARBA00022491"/>
    </source>
</evidence>
<feature type="compositionally biased region" description="Polar residues" evidence="4">
    <location>
        <begin position="62"/>
        <end position="71"/>
    </location>
</feature>
<dbReference type="GO" id="GO:0048027">
    <property type="term" value="F:mRNA 5'-UTR binding"/>
    <property type="evidence" value="ECO:0007669"/>
    <property type="project" value="UniProtKB-UniRule"/>
</dbReference>
<dbReference type="GO" id="GO:0006109">
    <property type="term" value="P:regulation of carbohydrate metabolic process"/>
    <property type="evidence" value="ECO:0007669"/>
    <property type="project" value="InterPro"/>
</dbReference>
<dbReference type="GO" id="GO:0045947">
    <property type="term" value="P:negative regulation of translational initiation"/>
    <property type="evidence" value="ECO:0007669"/>
    <property type="project" value="UniProtKB-UniRule"/>
</dbReference>
<evidence type="ECO:0000256" key="4">
    <source>
        <dbReference type="SAM" id="MobiDB-lite"/>
    </source>
</evidence>
<dbReference type="GO" id="GO:1902208">
    <property type="term" value="P:regulation of bacterial-type flagellum assembly"/>
    <property type="evidence" value="ECO:0007669"/>
    <property type="project" value="UniProtKB-UniRule"/>
</dbReference>
<comment type="similarity">
    <text evidence="3">Belongs to the CsrA/RsmA family.</text>
</comment>